<keyword evidence="1" id="KW-0812">Transmembrane</keyword>
<keyword evidence="1" id="KW-0472">Membrane</keyword>
<keyword evidence="1" id="KW-1133">Transmembrane helix</keyword>
<evidence type="ECO:0000313" key="2">
    <source>
        <dbReference type="EMBL" id="KAK9229865.1"/>
    </source>
</evidence>
<keyword evidence="3" id="KW-1185">Reference proteome</keyword>
<proteinExistence type="predicted"/>
<dbReference type="AlphaFoldDB" id="A0AAP0N3X4"/>
<organism evidence="2 3">
    <name type="scientific">Citrus x changshan-huyou</name>
    <dbReference type="NCBI Taxonomy" id="2935761"/>
    <lineage>
        <taxon>Eukaryota</taxon>
        <taxon>Viridiplantae</taxon>
        <taxon>Streptophyta</taxon>
        <taxon>Embryophyta</taxon>
        <taxon>Tracheophyta</taxon>
        <taxon>Spermatophyta</taxon>
        <taxon>Magnoliopsida</taxon>
        <taxon>eudicotyledons</taxon>
        <taxon>Gunneridae</taxon>
        <taxon>Pentapetalae</taxon>
        <taxon>rosids</taxon>
        <taxon>malvids</taxon>
        <taxon>Sapindales</taxon>
        <taxon>Rutaceae</taxon>
        <taxon>Aurantioideae</taxon>
        <taxon>Citrus</taxon>
    </lineage>
</organism>
<dbReference type="Proteomes" id="UP001428341">
    <property type="component" value="Unassembled WGS sequence"/>
</dbReference>
<dbReference type="EMBL" id="JBCGBO010000001">
    <property type="protein sequence ID" value="KAK9229865.1"/>
    <property type="molecule type" value="Genomic_DNA"/>
</dbReference>
<protein>
    <submittedName>
        <fullName evidence="2">Uncharacterized protein</fullName>
    </submittedName>
</protein>
<evidence type="ECO:0000313" key="3">
    <source>
        <dbReference type="Proteomes" id="UP001428341"/>
    </source>
</evidence>
<reference evidence="2 3" key="1">
    <citation type="submission" date="2024-05" db="EMBL/GenBank/DDBJ databases">
        <title>Haplotype-resolved chromosome-level genome assembly of Huyou (Citrus changshanensis).</title>
        <authorList>
            <person name="Miao C."/>
            <person name="Chen W."/>
            <person name="Wu Y."/>
            <person name="Wang L."/>
            <person name="Zhao S."/>
            <person name="Grierson D."/>
            <person name="Xu C."/>
            <person name="Chen K."/>
        </authorList>
    </citation>
    <scope>NUCLEOTIDE SEQUENCE [LARGE SCALE GENOMIC DNA]</scope>
    <source>
        <strain evidence="2">01-14</strain>
        <tissue evidence="2">Leaf</tissue>
    </source>
</reference>
<evidence type="ECO:0000256" key="1">
    <source>
        <dbReference type="SAM" id="Phobius"/>
    </source>
</evidence>
<name>A0AAP0N3X4_9ROSI</name>
<gene>
    <name evidence="2" type="ORF">WN944_022831</name>
</gene>
<comment type="caution">
    <text evidence="2">The sequence shown here is derived from an EMBL/GenBank/DDBJ whole genome shotgun (WGS) entry which is preliminary data.</text>
</comment>
<accession>A0AAP0N3X4</accession>
<sequence length="155" mass="17695">MKECYPRSGATSNFAAFVPIRKLVASPVYEYMIKAHLVTFPLEYRQQEAYPAGSLLQGVMYIAWSDGWSTKLQRSRLYMFIEYSSFGNQYRPVQGWDLCLFHPLVSLVFPTSCCRTPTVLGSPTMLIIIQLVVVSFLYTINMLMIPVVAPFDVMK</sequence>
<feature type="transmembrane region" description="Helical" evidence="1">
    <location>
        <begin position="125"/>
        <end position="149"/>
    </location>
</feature>